<reference evidence="2" key="2">
    <citation type="journal article" date="2023" name="BMC Genomics">
        <title>Pest status, molecular evolution, and epigenetic factors derived from the genome assembly of Frankliniella fusca, a thysanopteran phytovirus vector.</title>
        <authorList>
            <person name="Catto M.A."/>
            <person name="Labadie P.E."/>
            <person name="Jacobson A.L."/>
            <person name="Kennedy G.G."/>
            <person name="Srinivasan R."/>
            <person name="Hunt B.G."/>
        </authorList>
    </citation>
    <scope>NUCLEOTIDE SEQUENCE</scope>
    <source>
        <strain evidence="2">PL_HMW_Pooled</strain>
    </source>
</reference>
<protein>
    <submittedName>
        <fullName evidence="2">Guanine nucleotide exchange factor DBS</fullName>
    </submittedName>
</protein>
<dbReference type="EMBL" id="JAHWGI010000370">
    <property type="protein sequence ID" value="KAK3914288.1"/>
    <property type="molecule type" value="Genomic_DNA"/>
</dbReference>
<keyword evidence="3" id="KW-1185">Reference proteome</keyword>
<feature type="transmembrane region" description="Helical" evidence="1">
    <location>
        <begin position="20"/>
        <end position="36"/>
    </location>
</feature>
<accession>A0AAE1H481</accession>
<organism evidence="2 3">
    <name type="scientific">Frankliniella fusca</name>
    <dbReference type="NCBI Taxonomy" id="407009"/>
    <lineage>
        <taxon>Eukaryota</taxon>
        <taxon>Metazoa</taxon>
        <taxon>Ecdysozoa</taxon>
        <taxon>Arthropoda</taxon>
        <taxon>Hexapoda</taxon>
        <taxon>Insecta</taxon>
        <taxon>Pterygota</taxon>
        <taxon>Neoptera</taxon>
        <taxon>Paraneoptera</taxon>
        <taxon>Thysanoptera</taxon>
        <taxon>Terebrantia</taxon>
        <taxon>Thripoidea</taxon>
        <taxon>Thripidae</taxon>
        <taxon>Frankliniella</taxon>
    </lineage>
</organism>
<evidence type="ECO:0000313" key="3">
    <source>
        <dbReference type="Proteomes" id="UP001219518"/>
    </source>
</evidence>
<dbReference type="AlphaFoldDB" id="A0AAE1H481"/>
<keyword evidence="1" id="KW-0812">Transmembrane</keyword>
<proteinExistence type="predicted"/>
<reference evidence="2" key="1">
    <citation type="submission" date="2021-07" db="EMBL/GenBank/DDBJ databases">
        <authorList>
            <person name="Catto M.A."/>
            <person name="Jacobson A."/>
            <person name="Kennedy G."/>
            <person name="Labadie P."/>
            <person name="Hunt B.G."/>
            <person name="Srinivasan R."/>
        </authorList>
    </citation>
    <scope>NUCLEOTIDE SEQUENCE</scope>
    <source>
        <strain evidence="2">PL_HMW_Pooled</strain>
        <tissue evidence="2">Head</tissue>
    </source>
</reference>
<evidence type="ECO:0000313" key="2">
    <source>
        <dbReference type="EMBL" id="KAK3914288.1"/>
    </source>
</evidence>
<sequence>MRTYLSALPLCLRRLCSCKRIFILFLCQISCFFFLIKQRGRQIRVFISYLRSRLRRSFIVMPGGLGRDNVVFVCLPFPFRRECEAKQFMCVVLYYYTVRSFTNAEAAQILDTRLPVFSDFPE</sequence>
<comment type="caution">
    <text evidence="2">The sequence shown here is derived from an EMBL/GenBank/DDBJ whole genome shotgun (WGS) entry which is preliminary data.</text>
</comment>
<dbReference type="Proteomes" id="UP001219518">
    <property type="component" value="Unassembled WGS sequence"/>
</dbReference>
<keyword evidence="1" id="KW-1133">Transmembrane helix</keyword>
<gene>
    <name evidence="2" type="ORF">KUF71_023701</name>
</gene>
<keyword evidence="1" id="KW-0472">Membrane</keyword>
<evidence type="ECO:0000256" key="1">
    <source>
        <dbReference type="SAM" id="Phobius"/>
    </source>
</evidence>
<name>A0AAE1H481_9NEOP</name>